<proteinExistence type="predicted"/>
<dbReference type="InParanoid" id="K3WBT1"/>
<feature type="coiled-coil region" evidence="1">
    <location>
        <begin position="109"/>
        <end position="143"/>
    </location>
</feature>
<organism evidence="2 3">
    <name type="scientific">Globisporangium ultimum (strain ATCC 200006 / CBS 805.95 / DAOM BR144)</name>
    <name type="common">Pythium ultimum</name>
    <dbReference type="NCBI Taxonomy" id="431595"/>
    <lineage>
        <taxon>Eukaryota</taxon>
        <taxon>Sar</taxon>
        <taxon>Stramenopiles</taxon>
        <taxon>Oomycota</taxon>
        <taxon>Peronosporomycetes</taxon>
        <taxon>Pythiales</taxon>
        <taxon>Pythiaceae</taxon>
        <taxon>Globisporangium</taxon>
    </lineage>
</organism>
<dbReference type="AlphaFoldDB" id="K3WBT1"/>
<reference evidence="3" key="1">
    <citation type="journal article" date="2010" name="Genome Biol.">
        <title>Genome sequence of the necrotrophic plant pathogen Pythium ultimum reveals original pathogenicity mechanisms and effector repertoire.</title>
        <authorList>
            <person name="Levesque C.A."/>
            <person name="Brouwer H."/>
            <person name="Cano L."/>
            <person name="Hamilton J.P."/>
            <person name="Holt C."/>
            <person name="Huitema E."/>
            <person name="Raffaele S."/>
            <person name="Robideau G.P."/>
            <person name="Thines M."/>
            <person name="Win J."/>
            <person name="Zerillo M.M."/>
            <person name="Beakes G.W."/>
            <person name="Boore J.L."/>
            <person name="Busam D."/>
            <person name="Dumas B."/>
            <person name="Ferriera S."/>
            <person name="Fuerstenberg S.I."/>
            <person name="Gachon C.M."/>
            <person name="Gaulin E."/>
            <person name="Govers F."/>
            <person name="Grenville-Briggs L."/>
            <person name="Horner N."/>
            <person name="Hostetler J."/>
            <person name="Jiang R.H."/>
            <person name="Johnson J."/>
            <person name="Krajaejun T."/>
            <person name="Lin H."/>
            <person name="Meijer H.J."/>
            <person name="Moore B."/>
            <person name="Morris P."/>
            <person name="Phuntmart V."/>
            <person name="Puiu D."/>
            <person name="Shetty J."/>
            <person name="Stajich J.E."/>
            <person name="Tripathy S."/>
            <person name="Wawra S."/>
            <person name="van West P."/>
            <person name="Whitty B.R."/>
            <person name="Coutinho P.M."/>
            <person name="Henrissat B."/>
            <person name="Martin F."/>
            <person name="Thomas P.D."/>
            <person name="Tyler B.M."/>
            <person name="De Vries R.P."/>
            <person name="Kamoun S."/>
            <person name="Yandell M."/>
            <person name="Tisserat N."/>
            <person name="Buell C.R."/>
        </authorList>
    </citation>
    <scope>NUCLEOTIDE SEQUENCE</scope>
    <source>
        <strain evidence="3">DAOM:BR144</strain>
    </source>
</reference>
<protein>
    <submittedName>
        <fullName evidence="2">Uncharacterized protein</fullName>
    </submittedName>
</protein>
<keyword evidence="3" id="KW-1185">Reference proteome</keyword>
<dbReference type="HOGENOM" id="CLU_1296649_0_0_1"/>
<reference evidence="3" key="2">
    <citation type="submission" date="2010-04" db="EMBL/GenBank/DDBJ databases">
        <authorList>
            <person name="Buell R."/>
            <person name="Hamilton J."/>
            <person name="Hostetler J."/>
        </authorList>
    </citation>
    <scope>NUCLEOTIDE SEQUENCE [LARGE SCALE GENOMIC DNA]</scope>
    <source>
        <strain evidence="3">DAOM:BR144</strain>
    </source>
</reference>
<dbReference type="OMA" id="FQDAFMQ"/>
<accession>K3WBT1</accession>
<reference evidence="2" key="3">
    <citation type="submission" date="2014-11" db="UniProtKB">
        <authorList>
            <consortium name="EnsemblProtists"/>
        </authorList>
    </citation>
    <scope>IDENTIFICATION</scope>
    <source>
        <strain evidence="2">DAOM BR144</strain>
    </source>
</reference>
<evidence type="ECO:0000313" key="3">
    <source>
        <dbReference type="Proteomes" id="UP000019132"/>
    </source>
</evidence>
<dbReference type="VEuPathDB" id="FungiDB:PYU1_G002419"/>
<dbReference type="Proteomes" id="UP000019132">
    <property type="component" value="Unassembled WGS sequence"/>
</dbReference>
<dbReference type="eggNOG" id="ENOG502S8BS">
    <property type="taxonomic scope" value="Eukaryota"/>
</dbReference>
<name>K3WBT1_GLOUD</name>
<evidence type="ECO:0000313" key="2">
    <source>
        <dbReference type="EnsemblProtists" id="PYU1_T002422"/>
    </source>
</evidence>
<sequence length="213" mass="24107">MAFFGLTGLGSQSPFEVAKETPLHVFDTADFQNAFMQTYQSGFTMYSESEEEVESAQHTLQTATLSCDQLSVMLQYLYQCPKGVNNVPLSTQTLVRDGFVEFQGQRIGLSAFLKLMELLKTRAQELEQRKNQATYLKDGLQSREFVSNNELRANLVKHTRMARDPKDKQLVAMTDAHTFGWLPPTIVAVRKPTKSCEETKYASAMVKAGVYYY</sequence>
<evidence type="ECO:0000256" key="1">
    <source>
        <dbReference type="SAM" id="Coils"/>
    </source>
</evidence>
<keyword evidence="1" id="KW-0175">Coiled coil</keyword>
<dbReference type="EnsemblProtists" id="PYU1_T002422">
    <property type="protein sequence ID" value="PYU1_T002422"/>
    <property type="gene ID" value="PYU1_G002419"/>
</dbReference>